<accession>A0A0U0T4K8</accession>
<evidence type="ECO:0000313" key="3">
    <source>
        <dbReference type="EMBL" id="COX20166.1"/>
    </source>
</evidence>
<dbReference type="EMBL" id="CSAE01001008">
    <property type="protein sequence ID" value="COX20166.1"/>
    <property type="molecule type" value="Genomic_DNA"/>
</dbReference>
<dbReference type="Proteomes" id="UP000038802">
    <property type="component" value="Unassembled WGS sequence"/>
</dbReference>
<feature type="region of interest" description="Disordered" evidence="1">
    <location>
        <begin position="25"/>
        <end position="77"/>
    </location>
</feature>
<reference evidence="4" key="1">
    <citation type="submission" date="2015-03" db="EMBL/GenBank/DDBJ databases">
        <authorList>
            <consortium name="Pathogen Informatics"/>
        </authorList>
    </citation>
    <scope>NUCLEOTIDE SEQUENCE [LARGE SCALE GENOMIC DNA]</scope>
    <source>
        <strain evidence="4">K00500041</strain>
    </source>
</reference>
<keyword evidence="2" id="KW-0732">Signal</keyword>
<evidence type="ECO:0000313" key="4">
    <source>
        <dbReference type="Proteomes" id="UP000038802"/>
    </source>
</evidence>
<evidence type="ECO:0000256" key="2">
    <source>
        <dbReference type="SAM" id="SignalP"/>
    </source>
</evidence>
<feature type="signal peptide" evidence="2">
    <location>
        <begin position="1"/>
        <end position="21"/>
    </location>
</feature>
<sequence length="77" mass="8169">MVPPCPWKTVMSALAMLFTFAGSNARNTGLKPPINASRSKAGDVRDNGMSPPGGSRSLAPLPSPRLSSTYRLPIRSE</sequence>
<evidence type="ECO:0000256" key="1">
    <source>
        <dbReference type="SAM" id="MobiDB-lite"/>
    </source>
</evidence>
<dbReference type="AlphaFoldDB" id="A0A0U0T4K8"/>
<feature type="compositionally biased region" description="Low complexity" evidence="1">
    <location>
        <begin position="50"/>
        <end position="68"/>
    </location>
</feature>
<name>A0A0U0T4K8_MYCTX</name>
<evidence type="ECO:0008006" key="5">
    <source>
        <dbReference type="Google" id="ProtNLM"/>
    </source>
</evidence>
<gene>
    <name evidence="3" type="ORF">ERS007703_04904</name>
</gene>
<proteinExistence type="predicted"/>
<feature type="chain" id="PRO_5039695485" description="Secreted protein" evidence="2">
    <location>
        <begin position="22"/>
        <end position="77"/>
    </location>
</feature>
<organism evidence="3 4">
    <name type="scientific">Mycobacterium tuberculosis</name>
    <dbReference type="NCBI Taxonomy" id="1773"/>
    <lineage>
        <taxon>Bacteria</taxon>
        <taxon>Bacillati</taxon>
        <taxon>Actinomycetota</taxon>
        <taxon>Actinomycetes</taxon>
        <taxon>Mycobacteriales</taxon>
        <taxon>Mycobacteriaceae</taxon>
        <taxon>Mycobacterium</taxon>
        <taxon>Mycobacterium tuberculosis complex</taxon>
    </lineage>
</organism>
<protein>
    <recommendedName>
        <fullName evidence="5">Secreted protein</fullName>
    </recommendedName>
</protein>